<evidence type="ECO:0000313" key="2">
    <source>
        <dbReference type="EMBL" id="KAE9394881.1"/>
    </source>
</evidence>
<accession>A0A6A4HA00</accession>
<keyword evidence="1" id="KW-1133">Transmembrane helix</keyword>
<reference evidence="2" key="1">
    <citation type="journal article" date="2019" name="Environ. Microbiol.">
        <title>Fungal ecological strategies reflected in gene transcription - a case study of two litter decomposers.</title>
        <authorList>
            <person name="Barbi F."/>
            <person name="Kohler A."/>
            <person name="Barry K."/>
            <person name="Baskaran P."/>
            <person name="Daum C."/>
            <person name="Fauchery L."/>
            <person name="Ihrmark K."/>
            <person name="Kuo A."/>
            <person name="LaButti K."/>
            <person name="Lipzen A."/>
            <person name="Morin E."/>
            <person name="Grigoriev I.V."/>
            <person name="Henrissat B."/>
            <person name="Lindahl B."/>
            <person name="Martin F."/>
        </authorList>
    </citation>
    <scope>NUCLEOTIDE SEQUENCE</scope>
    <source>
        <strain evidence="2">JB14</strain>
    </source>
</reference>
<keyword evidence="1" id="KW-0472">Membrane</keyword>
<protein>
    <submittedName>
        <fullName evidence="2">Uncharacterized protein</fullName>
    </submittedName>
</protein>
<dbReference type="Proteomes" id="UP000799118">
    <property type="component" value="Unassembled WGS sequence"/>
</dbReference>
<organism evidence="2 3">
    <name type="scientific">Gymnopus androsaceus JB14</name>
    <dbReference type="NCBI Taxonomy" id="1447944"/>
    <lineage>
        <taxon>Eukaryota</taxon>
        <taxon>Fungi</taxon>
        <taxon>Dikarya</taxon>
        <taxon>Basidiomycota</taxon>
        <taxon>Agaricomycotina</taxon>
        <taxon>Agaricomycetes</taxon>
        <taxon>Agaricomycetidae</taxon>
        <taxon>Agaricales</taxon>
        <taxon>Marasmiineae</taxon>
        <taxon>Omphalotaceae</taxon>
        <taxon>Gymnopus</taxon>
    </lineage>
</organism>
<feature type="transmembrane region" description="Helical" evidence="1">
    <location>
        <begin position="35"/>
        <end position="56"/>
    </location>
</feature>
<name>A0A6A4HA00_9AGAR</name>
<keyword evidence="3" id="KW-1185">Reference proteome</keyword>
<evidence type="ECO:0000313" key="3">
    <source>
        <dbReference type="Proteomes" id="UP000799118"/>
    </source>
</evidence>
<evidence type="ECO:0000256" key="1">
    <source>
        <dbReference type="SAM" id="Phobius"/>
    </source>
</evidence>
<dbReference type="AlphaFoldDB" id="A0A6A4HA00"/>
<proteinExistence type="predicted"/>
<dbReference type="EMBL" id="ML769541">
    <property type="protein sequence ID" value="KAE9394881.1"/>
    <property type="molecule type" value="Genomic_DNA"/>
</dbReference>
<keyword evidence="1" id="KW-0812">Transmembrane</keyword>
<sequence>MSILALDVVSVPLLSYAYGSSLCRSPASVACSTSAYTSAYASFMGFISVFCFWLSLVRCEISLWMYCMVWVSCNWFMVWGSLYRPGTFFAQGIKHFHFALIIITIVQTSANRDGACFPGNELSQNSILYQASCVAEDEYMCRRHDCY</sequence>
<feature type="transmembrane region" description="Helical" evidence="1">
    <location>
        <begin position="63"/>
        <end position="82"/>
    </location>
</feature>
<gene>
    <name evidence="2" type="ORF">BT96DRAFT_169095</name>
</gene>